<reference evidence="1" key="1">
    <citation type="submission" date="2021-01" db="EMBL/GenBank/DDBJ databases">
        <title>Genome sequence of strain Noviherbaspirillum sp. DKR-6.</title>
        <authorList>
            <person name="Chaudhary D.K."/>
        </authorList>
    </citation>
    <scope>NUCLEOTIDE SEQUENCE</scope>
    <source>
        <strain evidence="1">DKR-6</strain>
    </source>
</reference>
<organism evidence="1 2">
    <name type="scientific">Noviherbaspirillum pedocola</name>
    <dbReference type="NCBI Taxonomy" id="2801341"/>
    <lineage>
        <taxon>Bacteria</taxon>
        <taxon>Pseudomonadati</taxon>
        <taxon>Pseudomonadota</taxon>
        <taxon>Betaproteobacteria</taxon>
        <taxon>Burkholderiales</taxon>
        <taxon>Oxalobacteraceae</taxon>
        <taxon>Noviherbaspirillum</taxon>
    </lineage>
</organism>
<evidence type="ECO:0000313" key="1">
    <source>
        <dbReference type="EMBL" id="MBK4738351.1"/>
    </source>
</evidence>
<dbReference type="AlphaFoldDB" id="A0A934T0C5"/>
<comment type="caution">
    <text evidence="1">The sequence shown here is derived from an EMBL/GenBank/DDBJ whole genome shotgun (WGS) entry which is preliminary data.</text>
</comment>
<accession>A0A934T0C5</accession>
<dbReference type="EMBL" id="JAEPBG010000020">
    <property type="protein sequence ID" value="MBK4738351.1"/>
    <property type="molecule type" value="Genomic_DNA"/>
</dbReference>
<dbReference type="Gene3D" id="2.40.160.20">
    <property type="match status" value="1"/>
</dbReference>
<protein>
    <submittedName>
        <fullName evidence="1">Uncharacterized protein</fullName>
    </submittedName>
</protein>
<dbReference type="Proteomes" id="UP000622890">
    <property type="component" value="Unassembled WGS sequence"/>
</dbReference>
<dbReference type="RefSeq" id="WP_200597496.1">
    <property type="nucleotide sequence ID" value="NZ_JAEPBG010000020.1"/>
</dbReference>
<evidence type="ECO:0000313" key="2">
    <source>
        <dbReference type="Proteomes" id="UP000622890"/>
    </source>
</evidence>
<keyword evidence="2" id="KW-1185">Reference proteome</keyword>
<proteinExistence type="predicted"/>
<sequence length="184" mass="20617">MTGWRQAPRGRMARGLILGISLIGAARLAAAEEGVRSRWALQVSGFTHHFQGTHNRAHPSWNSVNTGIGLQYDIREDATTRWSTTMSVGEIKDSYGVVGPYAGIVRQYRLNDARIRARLGLGAFLAWRALDWTATRKLTFLPMPVLSVEDTRTGLGFNLTGTPSIRYDDRRIVSFVFIQGTYRF</sequence>
<name>A0A934T0C5_9BURK</name>
<gene>
    <name evidence="1" type="ORF">JJB74_27325</name>
</gene>